<dbReference type="EMBL" id="CP093347">
    <property type="protein sequence ID" value="WOH00323.1"/>
    <property type="molecule type" value="Genomic_DNA"/>
</dbReference>
<proteinExistence type="predicted"/>
<dbReference type="Proteomes" id="UP000077755">
    <property type="component" value="Chromosome 5"/>
</dbReference>
<evidence type="ECO:0000313" key="1">
    <source>
        <dbReference type="EMBL" id="KZM93970.1"/>
    </source>
</evidence>
<gene>
    <name evidence="1" type="ORF">DCAR_017215</name>
    <name evidence="2" type="ORF">DCAR_0519682</name>
</gene>
<dbReference type="EMBL" id="LNRQ01000005">
    <property type="protein sequence ID" value="KZM93970.1"/>
    <property type="molecule type" value="Genomic_DNA"/>
</dbReference>
<dbReference type="Gramene" id="KZM93970">
    <property type="protein sequence ID" value="KZM93970"/>
    <property type="gene ID" value="DCAR_017215"/>
</dbReference>
<evidence type="ECO:0000313" key="3">
    <source>
        <dbReference type="Proteomes" id="UP000077755"/>
    </source>
</evidence>
<name>A0A162A262_DAUCS</name>
<evidence type="ECO:0000313" key="2">
    <source>
        <dbReference type="EMBL" id="WOH00323.1"/>
    </source>
</evidence>
<protein>
    <submittedName>
        <fullName evidence="1">Uncharacterized protein</fullName>
    </submittedName>
</protein>
<sequence length="76" mass="8913">MGGSKDGEPSLTNELKAIIVLNPSPSPYRLHKEPHWLMEFRDEEGLRRLNETIKGMREMLDINVEDEAEFYRQLQL</sequence>
<keyword evidence="3" id="KW-1185">Reference proteome</keyword>
<accession>A0A162A262</accession>
<dbReference type="AlphaFoldDB" id="A0A162A262"/>
<organism evidence="1">
    <name type="scientific">Daucus carota subsp. sativus</name>
    <name type="common">Carrot</name>
    <dbReference type="NCBI Taxonomy" id="79200"/>
    <lineage>
        <taxon>Eukaryota</taxon>
        <taxon>Viridiplantae</taxon>
        <taxon>Streptophyta</taxon>
        <taxon>Embryophyta</taxon>
        <taxon>Tracheophyta</taxon>
        <taxon>Spermatophyta</taxon>
        <taxon>Magnoliopsida</taxon>
        <taxon>eudicotyledons</taxon>
        <taxon>Gunneridae</taxon>
        <taxon>Pentapetalae</taxon>
        <taxon>asterids</taxon>
        <taxon>campanulids</taxon>
        <taxon>Apiales</taxon>
        <taxon>Apiaceae</taxon>
        <taxon>Apioideae</taxon>
        <taxon>Scandiceae</taxon>
        <taxon>Daucinae</taxon>
        <taxon>Daucus</taxon>
        <taxon>Daucus sect. Daucus</taxon>
    </lineage>
</organism>
<reference evidence="2" key="2">
    <citation type="submission" date="2022-03" db="EMBL/GenBank/DDBJ databases">
        <title>Draft title - Genomic analysis of global carrot germplasm unveils the trajectory of domestication and the origin of high carotenoid orange carrot.</title>
        <authorList>
            <person name="Iorizzo M."/>
            <person name="Ellison S."/>
            <person name="Senalik D."/>
            <person name="Macko-Podgorni A."/>
            <person name="Grzebelus D."/>
            <person name="Bostan H."/>
            <person name="Rolling W."/>
            <person name="Curaba J."/>
            <person name="Simon P."/>
        </authorList>
    </citation>
    <scope>NUCLEOTIDE SEQUENCE</scope>
    <source>
        <tissue evidence="2">Leaf</tissue>
    </source>
</reference>
<reference evidence="1" key="1">
    <citation type="journal article" date="2016" name="Nat. Genet.">
        <title>A high-quality carrot genome assembly provides new insights into carotenoid accumulation and asterid genome evolution.</title>
        <authorList>
            <person name="Iorizzo M."/>
            <person name="Ellison S."/>
            <person name="Senalik D."/>
            <person name="Zeng P."/>
            <person name="Satapoomin P."/>
            <person name="Huang J."/>
            <person name="Bowman M."/>
            <person name="Iovene M."/>
            <person name="Sanseverino W."/>
            <person name="Cavagnaro P."/>
            <person name="Yildiz M."/>
            <person name="Macko-Podgorni A."/>
            <person name="Moranska E."/>
            <person name="Grzebelus E."/>
            <person name="Grzebelus D."/>
            <person name="Ashrafi H."/>
            <person name="Zheng Z."/>
            <person name="Cheng S."/>
            <person name="Spooner D."/>
            <person name="Van Deynze A."/>
            <person name="Simon P."/>
        </authorList>
    </citation>
    <scope>NUCLEOTIDE SEQUENCE [LARGE SCALE GENOMIC DNA]</scope>
    <source>
        <tissue evidence="1">Leaf</tissue>
    </source>
</reference>